<keyword evidence="1" id="KW-1133">Transmembrane helix</keyword>
<dbReference type="RefSeq" id="WP_271351176.1">
    <property type="nucleotide sequence ID" value="NZ_JAQJVI010000047.1"/>
</dbReference>
<feature type="transmembrane region" description="Helical" evidence="1">
    <location>
        <begin position="51"/>
        <end position="70"/>
    </location>
</feature>
<name>A0ABT4WWN5_PSEFR</name>
<dbReference type="Proteomes" id="UP001212337">
    <property type="component" value="Unassembled WGS sequence"/>
</dbReference>
<gene>
    <name evidence="2" type="ORF">PI499_21580</name>
</gene>
<evidence type="ECO:0008006" key="4">
    <source>
        <dbReference type="Google" id="ProtNLM"/>
    </source>
</evidence>
<organism evidence="2 3">
    <name type="scientific">Pseudomonas fragi</name>
    <dbReference type="NCBI Taxonomy" id="296"/>
    <lineage>
        <taxon>Bacteria</taxon>
        <taxon>Pseudomonadati</taxon>
        <taxon>Pseudomonadota</taxon>
        <taxon>Gammaproteobacteria</taxon>
        <taxon>Pseudomonadales</taxon>
        <taxon>Pseudomonadaceae</taxon>
        <taxon>Pseudomonas</taxon>
    </lineage>
</organism>
<comment type="caution">
    <text evidence="2">The sequence shown here is derived from an EMBL/GenBank/DDBJ whole genome shotgun (WGS) entry which is preliminary data.</text>
</comment>
<feature type="transmembrane region" description="Helical" evidence="1">
    <location>
        <begin position="296"/>
        <end position="314"/>
    </location>
</feature>
<feature type="transmembrane region" description="Helical" evidence="1">
    <location>
        <begin position="176"/>
        <end position="195"/>
    </location>
</feature>
<feature type="transmembrane region" description="Helical" evidence="1">
    <location>
        <begin position="16"/>
        <end position="39"/>
    </location>
</feature>
<dbReference type="EMBL" id="JAQJVI010000047">
    <property type="protein sequence ID" value="MDA7024459.1"/>
    <property type="molecule type" value="Genomic_DNA"/>
</dbReference>
<sequence>MPSIEQQAKQSKLEKIIYLFISASPGGFKIYVLLFIGLLSSKVQGDLANDLSIVGFLTMITAIGAGTQLLHLIPKKINTSETDAKKVLKSALNKLLPYIFSICLFFYLIDHFILKSLSSDIQTATLLFVSSLYWIFRHYFLARETPMKLLEMEVLVWTATTIGFIALYAADHLTTNNALIIISASYFISYAAPLFTTIRIKQTQKIFIIQDSASIGLSNLISGGVINLAPSICYNLGNPALAGTMGLMVNISSITLTLIRSQLYKKSPEISLSIAKKSPDTISLCKNTQTSINKTIFISALALQPVNIIASHYSQHSSNLYSTLGYSLLVTALICTPQLSAINSTVANFIGKSSAMLLANCTHAALVIATTSFFYIMFNEPSITFISFLASSSILFLGRNKVINLVTSKELHRITNSKSDHN</sequence>
<feature type="transmembrane region" description="Helical" evidence="1">
    <location>
        <begin position="154"/>
        <end position="170"/>
    </location>
</feature>
<feature type="transmembrane region" description="Helical" evidence="1">
    <location>
        <begin position="91"/>
        <end position="109"/>
    </location>
</feature>
<evidence type="ECO:0000256" key="1">
    <source>
        <dbReference type="SAM" id="Phobius"/>
    </source>
</evidence>
<keyword evidence="1" id="KW-0472">Membrane</keyword>
<evidence type="ECO:0000313" key="2">
    <source>
        <dbReference type="EMBL" id="MDA7024459.1"/>
    </source>
</evidence>
<keyword evidence="1" id="KW-0812">Transmembrane</keyword>
<protein>
    <recommendedName>
        <fullName evidence="4">Polysaccharide biosynthesis protein</fullName>
    </recommendedName>
</protein>
<reference evidence="2 3" key="1">
    <citation type="submission" date="2023-01" db="EMBL/GenBank/DDBJ databases">
        <title>Effects of deletion of Siderophore biosynthase gene in Pseudomonas fragi on quorum sensing and spoliage ability.</title>
        <authorList>
            <person name="Cui F."/>
            <person name="Wang D."/>
            <person name="Liu J."/>
            <person name="Wang Q."/>
            <person name="Li T."/>
            <person name="Li J."/>
        </authorList>
    </citation>
    <scope>NUCLEOTIDE SEQUENCE [LARGE SCALE GENOMIC DNA]</scope>
    <source>
        <strain evidence="2 3">MS-10</strain>
    </source>
</reference>
<feature type="transmembrane region" description="Helical" evidence="1">
    <location>
        <begin position="121"/>
        <end position="142"/>
    </location>
</feature>
<evidence type="ECO:0000313" key="3">
    <source>
        <dbReference type="Proteomes" id="UP001212337"/>
    </source>
</evidence>
<accession>A0ABT4WWN5</accession>
<proteinExistence type="predicted"/>
<feature type="transmembrane region" description="Helical" evidence="1">
    <location>
        <begin position="326"/>
        <end position="350"/>
    </location>
</feature>
<keyword evidence="3" id="KW-1185">Reference proteome</keyword>
<feature type="transmembrane region" description="Helical" evidence="1">
    <location>
        <begin position="357"/>
        <end position="376"/>
    </location>
</feature>